<dbReference type="EMBL" id="ML991779">
    <property type="protein sequence ID" value="KAF2237688.1"/>
    <property type="molecule type" value="Genomic_DNA"/>
</dbReference>
<feature type="domain" description="Small ribosomal subunit protein mS41 SAM" evidence="6">
    <location>
        <begin position="51"/>
        <end position="107"/>
    </location>
</feature>
<evidence type="ECO:0000313" key="7">
    <source>
        <dbReference type="EMBL" id="KAF2237688.1"/>
    </source>
</evidence>
<keyword evidence="3" id="KW-0496">Mitochondrion</keyword>
<evidence type="ECO:0000256" key="3">
    <source>
        <dbReference type="ARBA" id="ARBA00023128"/>
    </source>
</evidence>
<sequence length="250" mass="27723">MQPLRPPFPISNIPTTLPLKRHFVPFLCTRCLHSGTPRRSIPEPTPFCPDPSTFLTLIGRQLSQHASKIPTWEALFSLSSPQLRELGVEPARSRRYLLRWREKFRNGEFGVGGDFQHVQDGVGELRIVEVPDAAAGSNAVEEEGGVRAVATANRSPGMRKVVVNVKPGAEIESAEEFKETVAPSMIQMMGGHTISGPHVELVKGTEGNVARVAVKEGLWEQKRGHKVDGGERRKAEVRAKRRSQERKDAR</sequence>
<reference evidence="7" key="1">
    <citation type="journal article" date="2020" name="Stud. Mycol.">
        <title>101 Dothideomycetes genomes: a test case for predicting lifestyles and emergence of pathogens.</title>
        <authorList>
            <person name="Haridas S."/>
            <person name="Albert R."/>
            <person name="Binder M."/>
            <person name="Bloem J."/>
            <person name="Labutti K."/>
            <person name="Salamov A."/>
            <person name="Andreopoulos B."/>
            <person name="Baker S."/>
            <person name="Barry K."/>
            <person name="Bills G."/>
            <person name="Bluhm B."/>
            <person name="Cannon C."/>
            <person name="Castanera R."/>
            <person name="Culley D."/>
            <person name="Daum C."/>
            <person name="Ezra D."/>
            <person name="Gonzalez J."/>
            <person name="Henrissat B."/>
            <person name="Kuo A."/>
            <person name="Liang C."/>
            <person name="Lipzen A."/>
            <person name="Lutzoni F."/>
            <person name="Magnuson J."/>
            <person name="Mondo S."/>
            <person name="Nolan M."/>
            <person name="Ohm R."/>
            <person name="Pangilinan J."/>
            <person name="Park H.-J."/>
            <person name="Ramirez L."/>
            <person name="Alfaro M."/>
            <person name="Sun H."/>
            <person name="Tritt A."/>
            <person name="Yoshinaga Y."/>
            <person name="Zwiers L.-H."/>
            <person name="Turgeon B."/>
            <person name="Goodwin S."/>
            <person name="Spatafora J."/>
            <person name="Crous P."/>
            <person name="Grigoriev I."/>
        </authorList>
    </citation>
    <scope>NUCLEOTIDE SEQUENCE</scope>
    <source>
        <strain evidence="7">Tuck. ex Michener</strain>
    </source>
</reference>
<dbReference type="PANTHER" id="PTHR28235:SF1">
    <property type="entry name" value="SMALL RIBOSOMAL SUBUNIT PROTEIN MS41"/>
    <property type="match status" value="1"/>
</dbReference>
<dbReference type="GO" id="GO:0005739">
    <property type="term" value="C:mitochondrion"/>
    <property type="evidence" value="ECO:0007669"/>
    <property type="project" value="UniProtKB-SubCell"/>
</dbReference>
<evidence type="ECO:0000256" key="2">
    <source>
        <dbReference type="ARBA" id="ARBA00010492"/>
    </source>
</evidence>
<dbReference type="SMART" id="SM01238">
    <property type="entry name" value="IGR"/>
    <property type="match status" value="1"/>
</dbReference>
<proteinExistence type="inferred from homology"/>
<comment type="subcellular location">
    <subcellularLocation>
        <location evidence="1">Mitochondrion</location>
    </subcellularLocation>
</comment>
<evidence type="ECO:0000256" key="1">
    <source>
        <dbReference type="ARBA" id="ARBA00004173"/>
    </source>
</evidence>
<accession>A0A6A6HIN9</accession>
<dbReference type="Pfam" id="PF09597">
    <property type="entry name" value="SAM_Ribosomal_mS41"/>
    <property type="match status" value="1"/>
</dbReference>
<evidence type="ECO:0000256" key="5">
    <source>
        <dbReference type="SAM" id="MobiDB-lite"/>
    </source>
</evidence>
<dbReference type="PANTHER" id="PTHR28235">
    <property type="entry name" value="PROTEIN FYV4, MITOCHONDRIAL"/>
    <property type="match status" value="1"/>
</dbReference>
<protein>
    <recommendedName>
        <fullName evidence="4">Small ribosomal subunit protein mS41</fullName>
    </recommendedName>
</protein>
<dbReference type="InterPro" id="IPR039603">
    <property type="entry name" value="Ribosomal_mS41"/>
</dbReference>
<feature type="compositionally biased region" description="Basic and acidic residues" evidence="5">
    <location>
        <begin position="217"/>
        <end position="238"/>
    </location>
</feature>
<name>A0A6A6HIN9_VIRVR</name>
<dbReference type="InterPro" id="IPR019083">
    <property type="entry name" value="SAM_Ribosomal_mS41"/>
</dbReference>
<dbReference type="Proteomes" id="UP000800092">
    <property type="component" value="Unassembled WGS sequence"/>
</dbReference>
<feature type="region of interest" description="Disordered" evidence="5">
    <location>
        <begin position="217"/>
        <end position="250"/>
    </location>
</feature>
<organism evidence="7 8">
    <name type="scientific">Viridothelium virens</name>
    <name type="common">Speckled blister lichen</name>
    <name type="synonym">Trypethelium virens</name>
    <dbReference type="NCBI Taxonomy" id="1048519"/>
    <lineage>
        <taxon>Eukaryota</taxon>
        <taxon>Fungi</taxon>
        <taxon>Dikarya</taxon>
        <taxon>Ascomycota</taxon>
        <taxon>Pezizomycotina</taxon>
        <taxon>Dothideomycetes</taxon>
        <taxon>Dothideomycetes incertae sedis</taxon>
        <taxon>Trypetheliales</taxon>
        <taxon>Trypetheliaceae</taxon>
        <taxon>Viridothelium</taxon>
    </lineage>
</organism>
<gene>
    <name evidence="7" type="ORF">EV356DRAFT_383446</name>
</gene>
<evidence type="ECO:0000313" key="8">
    <source>
        <dbReference type="Proteomes" id="UP000800092"/>
    </source>
</evidence>
<keyword evidence="8" id="KW-1185">Reference proteome</keyword>
<evidence type="ECO:0000256" key="4">
    <source>
        <dbReference type="ARBA" id="ARBA00035129"/>
    </source>
</evidence>
<dbReference type="OrthoDB" id="18595at2759"/>
<dbReference type="AlphaFoldDB" id="A0A6A6HIN9"/>
<comment type="similarity">
    <text evidence="2">Belongs to the mitochondrion-specific ribosomal protein mS41 family.</text>
</comment>
<evidence type="ECO:0000259" key="6">
    <source>
        <dbReference type="SMART" id="SM01238"/>
    </source>
</evidence>